<dbReference type="SUPFAM" id="SSF52304">
    <property type="entry name" value="Type II 3-dehydroquinate dehydratase"/>
    <property type="match status" value="1"/>
</dbReference>
<feature type="site" description="Transition state stabilizer" evidence="8">
    <location>
        <position position="16"/>
    </location>
</feature>
<evidence type="ECO:0000256" key="2">
    <source>
        <dbReference type="ARBA" id="ARBA00003924"/>
    </source>
</evidence>
<evidence type="ECO:0000256" key="8">
    <source>
        <dbReference type="HAMAP-Rule" id="MF_00169"/>
    </source>
</evidence>
<dbReference type="HAMAP" id="MF_00169">
    <property type="entry name" value="AroQ"/>
    <property type="match status" value="1"/>
</dbReference>
<comment type="similarity">
    <text evidence="4 8">Belongs to the type-II 3-dehydroquinase family.</text>
</comment>
<comment type="function">
    <text evidence="2 8">Catalyzes a trans-dehydration via an enolate intermediate.</text>
</comment>
<dbReference type="Proteomes" id="UP001162734">
    <property type="component" value="Chromosome"/>
</dbReference>
<comment type="subunit">
    <text evidence="5 8">Homododecamer.</text>
</comment>
<evidence type="ECO:0000256" key="5">
    <source>
        <dbReference type="ARBA" id="ARBA00011193"/>
    </source>
</evidence>
<dbReference type="PROSITE" id="PS01029">
    <property type="entry name" value="DEHYDROQUINASE_II"/>
    <property type="match status" value="1"/>
</dbReference>
<gene>
    <name evidence="8 9" type="primary">aroQ</name>
    <name evidence="9" type="ORF">AMPC_26620</name>
</gene>
<feature type="binding site" evidence="8">
    <location>
        <position position="72"/>
    </location>
    <ligand>
        <name>substrate</name>
    </ligand>
</feature>
<dbReference type="RefSeq" id="WP_248341826.1">
    <property type="nucleotide sequence ID" value="NZ_AP025592.1"/>
</dbReference>
<keyword evidence="7 8" id="KW-0456">Lyase</keyword>
<dbReference type="Gene3D" id="3.40.50.9100">
    <property type="entry name" value="Dehydroquinase, class II"/>
    <property type="match status" value="1"/>
</dbReference>
<dbReference type="InterPro" id="IPR001874">
    <property type="entry name" value="DHquinase_II"/>
</dbReference>
<dbReference type="CDD" id="cd00466">
    <property type="entry name" value="DHQase_II"/>
    <property type="match status" value="1"/>
</dbReference>
<dbReference type="PANTHER" id="PTHR21272:SF3">
    <property type="entry name" value="CATABOLIC 3-DEHYDROQUINASE"/>
    <property type="match status" value="1"/>
</dbReference>
<evidence type="ECO:0000256" key="1">
    <source>
        <dbReference type="ARBA" id="ARBA00001864"/>
    </source>
</evidence>
<feature type="binding site" evidence="8">
    <location>
        <position position="85"/>
    </location>
    <ligand>
        <name>substrate</name>
    </ligand>
</feature>
<dbReference type="InterPro" id="IPR036441">
    <property type="entry name" value="DHquinase_II_sf"/>
</dbReference>
<feature type="binding site" evidence="8">
    <location>
        <begin position="99"/>
        <end position="100"/>
    </location>
    <ligand>
        <name>substrate</name>
    </ligand>
</feature>
<dbReference type="InterPro" id="IPR018509">
    <property type="entry name" value="DHquinase_II_CS"/>
</dbReference>
<evidence type="ECO:0000256" key="6">
    <source>
        <dbReference type="ARBA" id="ARBA00012060"/>
    </source>
</evidence>
<organism evidence="9 10">
    <name type="scientific">Anaeromyxobacter paludicola</name>
    <dbReference type="NCBI Taxonomy" id="2918171"/>
    <lineage>
        <taxon>Bacteria</taxon>
        <taxon>Pseudomonadati</taxon>
        <taxon>Myxococcota</taxon>
        <taxon>Myxococcia</taxon>
        <taxon>Myxococcales</taxon>
        <taxon>Cystobacterineae</taxon>
        <taxon>Anaeromyxobacteraceae</taxon>
        <taxon>Anaeromyxobacter</taxon>
    </lineage>
</organism>
<reference evidence="10" key="1">
    <citation type="journal article" date="2022" name="Int. J. Syst. Evol. Microbiol.">
        <title>Anaeromyxobacter oryzae sp. nov., Anaeromyxobacter diazotrophicus sp. nov. and Anaeromyxobacter paludicola sp. nov., isolated from paddy soils.</title>
        <authorList>
            <person name="Itoh H."/>
            <person name="Xu Z."/>
            <person name="Mise K."/>
            <person name="Masuda Y."/>
            <person name="Ushijima N."/>
            <person name="Hayakawa C."/>
            <person name="Shiratori Y."/>
            <person name="Senoo K."/>
        </authorList>
    </citation>
    <scope>NUCLEOTIDE SEQUENCE [LARGE SCALE GENOMIC DNA]</scope>
    <source>
        <strain evidence="10">Red630</strain>
    </source>
</reference>
<dbReference type="NCBIfam" id="NF003805">
    <property type="entry name" value="PRK05395.1-2"/>
    <property type="match status" value="1"/>
</dbReference>
<proteinExistence type="inferred from homology"/>
<dbReference type="EC" id="4.2.1.10" evidence="6 8"/>
<keyword evidence="10" id="KW-1185">Reference proteome</keyword>
<dbReference type="NCBIfam" id="TIGR01088">
    <property type="entry name" value="aroQ"/>
    <property type="match status" value="1"/>
</dbReference>
<sequence>MILLVNGPNLNLLGEREPEVYGATTLADVERMVREACAPAGVEVKAFQSNHEGALIDFLHEHRKIAKGLVLNPGAFTHTSYALHDALRALAFPKVEVHISNVHAREAWRRESVLAPAMDGQIVGLGVQGYLLAARWLLGRIAGA</sequence>
<keyword evidence="8" id="KW-0057">Aromatic amino acid biosynthesis</keyword>
<dbReference type="EMBL" id="AP025592">
    <property type="protein sequence ID" value="BDG09549.1"/>
    <property type="molecule type" value="Genomic_DNA"/>
</dbReference>
<evidence type="ECO:0000256" key="3">
    <source>
        <dbReference type="ARBA" id="ARBA00004902"/>
    </source>
</evidence>
<dbReference type="Pfam" id="PF01220">
    <property type="entry name" value="DHquinase_II"/>
    <property type="match status" value="1"/>
</dbReference>
<dbReference type="NCBIfam" id="NF003807">
    <property type="entry name" value="PRK05395.1-4"/>
    <property type="match status" value="1"/>
</dbReference>
<dbReference type="NCBIfam" id="NF003806">
    <property type="entry name" value="PRK05395.1-3"/>
    <property type="match status" value="1"/>
</dbReference>
<comment type="catalytic activity">
    <reaction evidence="1 8">
        <text>3-dehydroquinate = 3-dehydroshikimate + H2O</text>
        <dbReference type="Rhea" id="RHEA:21096"/>
        <dbReference type="ChEBI" id="CHEBI:15377"/>
        <dbReference type="ChEBI" id="CHEBI:16630"/>
        <dbReference type="ChEBI" id="CHEBI:32364"/>
        <dbReference type="EC" id="4.2.1.10"/>
    </reaction>
</comment>
<feature type="active site" description="Proton donor" evidence="8">
    <location>
        <position position="98"/>
    </location>
</feature>
<name>A0ABM7XCH8_9BACT</name>
<dbReference type="PIRSF" id="PIRSF001399">
    <property type="entry name" value="DHquinase_II"/>
    <property type="match status" value="1"/>
</dbReference>
<keyword evidence="8" id="KW-0028">Amino-acid biosynthesis</keyword>
<dbReference type="PANTHER" id="PTHR21272">
    <property type="entry name" value="CATABOLIC 3-DEHYDROQUINASE"/>
    <property type="match status" value="1"/>
</dbReference>
<comment type="pathway">
    <text evidence="3 8">Metabolic intermediate biosynthesis; chorismate biosynthesis; chorismate from D-erythrose 4-phosphate and phosphoenolpyruvate: step 3/7.</text>
</comment>
<evidence type="ECO:0000256" key="4">
    <source>
        <dbReference type="ARBA" id="ARBA00011037"/>
    </source>
</evidence>
<evidence type="ECO:0000313" key="10">
    <source>
        <dbReference type="Proteomes" id="UP001162734"/>
    </source>
</evidence>
<accession>A0ABM7XCH8</accession>
<evidence type="ECO:0000313" key="9">
    <source>
        <dbReference type="EMBL" id="BDG09549.1"/>
    </source>
</evidence>
<feature type="binding site" evidence="8">
    <location>
        <position position="109"/>
    </location>
    <ligand>
        <name>substrate</name>
    </ligand>
</feature>
<feature type="binding site" evidence="8">
    <location>
        <position position="78"/>
    </location>
    <ligand>
        <name>substrate</name>
    </ligand>
</feature>
<protein>
    <recommendedName>
        <fullName evidence="6 8">3-dehydroquinate dehydratase</fullName>
        <shortName evidence="8">3-dehydroquinase</shortName>
        <ecNumber evidence="6 8">4.2.1.10</ecNumber>
    </recommendedName>
    <alternativeName>
        <fullName evidence="8">Type II DHQase</fullName>
    </alternativeName>
</protein>
<evidence type="ECO:0000256" key="7">
    <source>
        <dbReference type="ARBA" id="ARBA00023239"/>
    </source>
</evidence>
<feature type="active site" description="Proton acceptor" evidence="8">
    <location>
        <position position="21"/>
    </location>
</feature>